<evidence type="ECO:0000313" key="2">
    <source>
        <dbReference type="EMBL" id="MFD2068819.1"/>
    </source>
</evidence>
<organism evidence="2 3">
    <name type="scientific">Pontibacter silvestris</name>
    <dbReference type="NCBI Taxonomy" id="2305183"/>
    <lineage>
        <taxon>Bacteria</taxon>
        <taxon>Pseudomonadati</taxon>
        <taxon>Bacteroidota</taxon>
        <taxon>Cytophagia</taxon>
        <taxon>Cytophagales</taxon>
        <taxon>Hymenobacteraceae</taxon>
        <taxon>Pontibacter</taxon>
    </lineage>
</organism>
<feature type="transmembrane region" description="Helical" evidence="1">
    <location>
        <begin position="86"/>
        <end position="107"/>
    </location>
</feature>
<dbReference type="PANTHER" id="PTHR37692:SF1">
    <property type="entry name" value="DUF420 DOMAIN-CONTAINING PROTEIN"/>
    <property type="match status" value="1"/>
</dbReference>
<dbReference type="RefSeq" id="WP_229962443.1">
    <property type="nucleotide sequence ID" value="NZ_JAJJWI010000023.1"/>
</dbReference>
<accession>A0ABW4X2C7</accession>
<keyword evidence="1" id="KW-1133">Transmembrane helix</keyword>
<name>A0ABW4X2C7_9BACT</name>
<evidence type="ECO:0000256" key="1">
    <source>
        <dbReference type="SAM" id="Phobius"/>
    </source>
</evidence>
<dbReference type="InterPro" id="IPR007352">
    <property type="entry name" value="DUF420"/>
</dbReference>
<keyword evidence="3" id="KW-1185">Reference proteome</keyword>
<sequence>MDTVKANSAITSTKDKRFLTIIAVLSVVIPIVVATLFYMPKAGDSNLDVTFLPTFHAILNSLTAIALLVGYYNIKRKYNAKTHRAAMLVAFGLSSVFLVSYVTYHYIGESTAYGGEGVLRYIYYFILVTHIVLAAVIVPLVLLSVYFGITNQLARHRKISRWTFPLWLYVAITGVLVYILISPYYAWNQ</sequence>
<comment type="caution">
    <text evidence="2">The sequence shown here is derived from an EMBL/GenBank/DDBJ whole genome shotgun (WGS) entry which is preliminary data.</text>
</comment>
<evidence type="ECO:0000313" key="3">
    <source>
        <dbReference type="Proteomes" id="UP001597369"/>
    </source>
</evidence>
<reference evidence="3" key="1">
    <citation type="journal article" date="2019" name="Int. J. Syst. Evol. Microbiol.">
        <title>The Global Catalogue of Microorganisms (GCM) 10K type strain sequencing project: providing services to taxonomists for standard genome sequencing and annotation.</title>
        <authorList>
            <consortium name="The Broad Institute Genomics Platform"/>
            <consortium name="The Broad Institute Genome Sequencing Center for Infectious Disease"/>
            <person name="Wu L."/>
            <person name="Ma J."/>
        </authorList>
    </citation>
    <scope>NUCLEOTIDE SEQUENCE [LARGE SCALE GENOMIC DNA]</scope>
    <source>
        <strain evidence="3">JCM 16545</strain>
    </source>
</reference>
<feature type="transmembrane region" description="Helical" evidence="1">
    <location>
        <begin position="166"/>
        <end position="187"/>
    </location>
</feature>
<feature type="transmembrane region" description="Helical" evidence="1">
    <location>
        <begin position="122"/>
        <end position="146"/>
    </location>
</feature>
<dbReference type="EMBL" id="JBHUHV010000055">
    <property type="protein sequence ID" value="MFD2068819.1"/>
    <property type="molecule type" value="Genomic_DNA"/>
</dbReference>
<feature type="transmembrane region" description="Helical" evidence="1">
    <location>
        <begin position="51"/>
        <end position="74"/>
    </location>
</feature>
<proteinExistence type="predicted"/>
<gene>
    <name evidence="2" type="ORF">ACFSKU_18150</name>
</gene>
<keyword evidence="1" id="KW-0812">Transmembrane</keyword>
<dbReference type="Proteomes" id="UP001597369">
    <property type="component" value="Unassembled WGS sequence"/>
</dbReference>
<dbReference type="PANTHER" id="PTHR37692">
    <property type="entry name" value="HYPOTHETICAL MEMBRANE SPANNING PROTEIN"/>
    <property type="match status" value="1"/>
</dbReference>
<feature type="transmembrane region" description="Helical" evidence="1">
    <location>
        <begin position="18"/>
        <end position="39"/>
    </location>
</feature>
<dbReference type="Pfam" id="PF04238">
    <property type="entry name" value="DUF420"/>
    <property type="match status" value="1"/>
</dbReference>
<protein>
    <submittedName>
        <fullName evidence="2">DUF420 domain-containing protein</fullName>
    </submittedName>
</protein>
<keyword evidence="1" id="KW-0472">Membrane</keyword>